<keyword evidence="3" id="KW-1185">Reference proteome</keyword>
<dbReference type="PANTHER" id="PTHR21505:SF12">
    <property type="entry name" value="MADF DOMAIN-CONTAINING PROTEIN-RELATED"/>
    <property type="match status" value="1"/>
</dbReference>
<protein>
    <recommendedName>
        <fullName evidence="1">MADF domain-containing protein</fullName>
    </recommendedName>
</protein>
<organism evidence="2 3">
    <name type="scientific">Ooceraea biroi</name>
    <name type="common">Clonal raider ant</name>
    <name type="synonym">Cerapachys biroi</name>
    <dbReference type="NCBI Taxonomy" id="2015173"/>
    <lineage>
        <taxon>Eukaryota</taxon>
        <taxon>Metazoa</taxon>
        <taxon>Ecdysozoa</taxon>
        <taxon>Arthropoda</taxon>
        <taxon>Hexapoda</taxon>
        <taxon>Insecta</taxon>
        <taxon>Pterygota</taxon>
        <taxon>Neoptera</taxon>
        <taxon>Endopterygota</taxon>
        <taxon>Hymenoptera</taxon>
        <taxon>Apocrita</taxon>
        <taxon>Aculeata</taxon>
        <taxon>Formicoidea</taxon>
        <taxon>Formicidae</taxon>
        <taxon>Dorylinae</taxon>
        <taxon>Ooceraea</taxon>
    </lineage>
</organism>
<evidence type="ECO:0000313" key="3">
    <source>
        <dbReference type="Proteomes" id="UP000053097"/>
    </source>
</evidence>
<dbReference type="SMART" id="SM00595">
    <property type="entry name" value="MADF"/>
    <property type="match status" value="1"/>
</dbReference>
<sequence>MSDTWTEDDTEKLITFYGQHQCLWNPFHPEFNNKLSRYKAYREIKSSMNISGLTICDCIRRIASTKKEYCYELSKIAAAIFCEKLYAPKAKWFRRMHVLLFPHIPISCYNNFKKV</sequence>
<proteinExistence type="predicted"/>
<dbReference type="Pfam" id="PF10545">
    <property type="entry name" value="MADF_DNA_bdg"/>
    <property type="match status" value="1"/>
</dbReference>
<gene>
    <name evidence="2" type="ORF">X777_00464</name>
</gene>
<dbReference type="PROSITE" id="PS51029">
    <property type="entry name" value="MADF"/>
    <property type="match status" value="1"/>
</dbReference>
<dbReference type="InterPro" id="IPR006578">
    <property type="entry name" value="MADF-dom"/>
</dbReference>
<name>A0A026WTY1_OOCBI</name>
<dbReference type="AlphaFoldDB" id="A0A026WTY1"/>
<dbReference type="PANTHER" id="PTHR21505">
    <property type="entry name" value="MADF DOMAIN-CONTAINING PROTEIN-RELATED"/>
    <property type="match status" value="1"/>
</dbReference>
<dbReference type="OMA" id="CIKRIAN"/>
<evidence type="ECO:0000313" key="2">
    <source>
        <dbReference type="EMBL" id="EZA59428.1"/>
    </source>
</evidence>
<evidence type="ECO:0000259" key="1">
    <source>
        <dbReference type="PROSITE" id="PS51029"/>
    </source>
</evidence>
<feature type="domain" description="MADF" evidence="1">
    <location>
        <begin position="12"/>
        <end position="105"/>
    </location>
</feature>
<accession>A0A026WTY1</accession>
<reference evidence="2 3" key="1">
    <citation type="journal article" date="2014" name="Curr. Biol.">
        <title>The genome of the clonal raider ant Cerapachys biroi.</title>
        <authorList>
            <person name="Oxley P.R."/>
            <person name="Ji L."/>
            <person name="Fetter-Pruneda I."/>
            <person name="McKenzie S.K."/>
            <person name="Li C."/>
            <person name="Hu H."/>
            <person name="Zhang G."/>
            <person name="Kronauer D.J."/>
        </authorList>
    </citation>
    <scope>NUCLEOTIDE SEQUENCE [LARGE SCALE GENOMIC DNA]</scope>
</reference>
<dbReference type="Proteomes" id="UP000053097">
    <property type="component" value="Unassembled WGS sequence"/>
</dbReference>
<dbReference type="EMBL" id="KK107106">
    <property type="protein sequence ID" value="EZA59428.1"/>
    <property type="molecule type" value="Genomic_DNA"/>
</dbReference>